<dbReference type="VEuPathDB" id="FungiDB:PABG_02895"/>
<dbReference type="Proteomes" id="UP000242814">
    <property type="component" value="Unassembled WGS sequence"/>
</dbReference>
<feature type="compositionally biased region" description="Low complexity" evidence="1">
    <location>
        <begin position="51"/>
        <end position="60"/>
    </location>
</feature>
<evidence type="ECO:0000313" key="2">
    <source>
        <dbReference type="EMBL" id="ODH13952.1"/>
    </source>
</evidence>
<comment type="caution">
    <text evidence="2">The sequence shown here is derived from an EMBL/GenBank/DDBJ whole genome shotgun (WGS) entry which is preliminary data.</text>
</comment>
<name>A0A1D2J6K1_PARBR</name>
<dbReference type="AlphaFoldDB" id="A0A1D2J6K1"/>
<accession>A0A1D2J6K1</accession>
<protein>
    <submittedName>
        <fullName evidence="2">Uncharacterized protein</fullName>
    </submittedName>
</protein>
<evidence type="ECO:0000313" key="3">
    <source>
        <dbReference type="Proteomes" id="UP000242814"/>
    </source>
</evidence>
<sequence>MYGLFTLASPPAIVRVDGEDFTLKHPDNYKDLGEDERSNIEKEIKKTRGLSSGSPTSSFSQRKRWGFLDIEEPIPHKFSDEELNAQTDGAAKFNELQDFWDMISNLVDRCRWSSNSTYPQAVELLEEMDRESIKSKVTDESIRADFQKWIDREEEQHHHS</sequence>
<dbReference type="EMBL" id="LZYO01000395">
    <property type="protein sequence ID" value="ODH13952.1"/>
    <property type="molecule type" value="Genomic_DNA"/>
</dbReference>
<organism evidence="2 3">
    <name type="scientific">Paracoccidioides brasiliensis</name>
    <dbReference type="NCBI Taxonomy" id="121759"/>
    <lineage>
        <taxon>Eukaryota</taxon>
        <taxon>Fungi</taxon>
        <taxon>Dikarya</taxon>
        <taxon>Ascomycota</taxon>
        <taxon>Pezizomycotina</taxon>
        <taxon>Eurotiomycetes</taxon>
        <taxon>Eurotiomycetidae</taxon>
        <taxon>Onygenales</taxon>
        <taxon>Ajellomycetaceae</taxon>
        <taxon>Paracoccidioides</taxon>
    </lineage>
</organism>
<dbReference type="OrthoDB" id="4185441at2759"/>
<reference evidence="2 3" key="1">
    <citation type="submission" date="2016-06" db="EMBL/GenBank/DDBJ databases">
        <authorList>
            <person name="Kjaerup R.B."/>
            <person name="Dalgaard T.S."/>
            <person name="Juul-Madsen H.R."/>
        </authorList>
    </citation>
    <scope>NUCLEOTIDE SEQUENCE [LARGE SCALE GENOMIC DNA]</scope>
    <source>
        <strain evidence="2 3">Pb300</strain>
    </source>
</reference>
<evidence type="ECO:0000256" key="1">
    <source>
        <dbReference type="SAM" id="MobiDB-lite"/>
    </source>
</evidence>
<feature type="compositionally biased region" description="Basic and acidic residues" evidence="1">
    <location>
        <begin position="25"/>
        <end position="46"/>
    </location>
</feature>
<gene>
    <name evidence="2" type="ORF">ACO22_06772</name>
</gene>
<dbReference type="VEuPathDB" id="FungiDB:PADG_01409"/>
<proteinExistence type="predicted"/>
<feature type="region of interest" description="Disordered" evidence="1">
    <location>
        <begin position="25"/>
        <end position="60"/>
    </location>
</feature>